<sequence length="206" mass="24283">MSKHTESIHILDKVGLYVTSLWLLFFLLIVLTIDVPITFSKNYIFIGFEELLKRNIIPIISFVFLIFGIIYCFYFDYKFKGTAPLQIEVQEIKNVNYEHILFLTTYIIPLLSFDISNIRYLLLLFLLLVIICAIYIQTNLFYANPTLALLGYHIYEMTGSRKKELETETYKNIIVITKTNISLNDEVQLLFLSDNIYFGRKYEHID</sequence>
<feature type="transmembrane region" description="Helical" evidence="1">
    <location>
        <begin position="21"/>
        <end position="44"/>
    </location>
</feature>
<dbReference type="Proteomes" id="UP000034227">
    <property type="component" value="Unassembled WGS sequence"/>
</dbReference>
<dbReference type="AlphaFoldDB" id="A0A0F8LNN1"/>
<dbReference type="EMBL" id="JJQD01000104">
    <property type="protein sequence ID" value="KKH28113.1"/>
    <property type="molecule type" value="Genomic_DNA"/>
</dbReference>
<proteinExistence type="predicted"/>
<evidence type="ECO:0000313" key="4">
    <source>
        <dbReference type="EMBL" id="KKH19785.1"/>
    </source>
</evidence>
<feature type="transmembrane region" description="Helical" evidence="1">
    <location>
        <begin position="56"/>
        <end position="74"/>
    </location>
</feature>
<dbReference type="NCBIfam" id="NF041622">
    <property type="entry name" value="KwaA"/>
    <property type="match status" value="1"/>
</dbReference>
<evidence type="ECO:0000313" key="10">
    <source>
        <dbReference type="Proteomes" id="UP000034227"/>
    </source>
</evidence>
<dbReference type="PATRIC" id="fig|2209.43.peg.1371"/>
<dbReference type="Proteomes" id="UP000033987">
    <property type="component" value="Unassembled WGS sequence"/>
</dbReference>
<organism evidence="6 10">
    <name type="scientific">Methanosarcina mazei</name>
    <name type="common">Methanosarcina frisia</name>
    <dbReference type="NCBI Taxonomy" id="2209"/>
    <lineage>
        <taxon>Archaea</taxon>
        <taxon>Methanobacteriati</taxon>
        <taxon>Methanobacteriota</taxon>
        <taxon>Stenosarchaea group</taxon>
        <taxon>Methanomicrobia</taxon>
        <taxon>Methanosarcinales</taxon>
        <taxon>Methanosarcinaceae</taxon>
        <taxon>Methanosarcina</taxon>
    </lineage>
</organism>
<evidence type="ECO:0000313" key="9">
    <source>
        <dbReference type="Proteomes" id="UP000034064"/>
    </source>
</evidence>
<evidence type="ECO:0000313" key="3">
    <source>
        <dbReference type="EMBL" id="KKH19234.1"/>
    </source>
</evidence>
<keyword evidence="1" id="KW-0472">Membrane</keyword>
<dbReference type="Proteomes" id="UP000034001">
    <property type="component" value="Unassembled WGS sequence"/>
</dbReference>
<gene>
    <name evidence="3" type="ORF">DU44_01345</name>
    <name evidence="4" type="ORF">DU48_07670</name>
    <name evidence="6" type="ORF">DU58_04110</name>
    <name evidence="2" type="ORF">DU63_06345</name>
    <name evidence="5" type="ORF">DU65_03760</name>
</gene>
<reference evidence="7 8" key="1">
    <citation type="journal article" date="2015" name="ISME J.">
        <title>Genomic and phenotypic differentiation among Methanosarcina mazei populations from Columbia River sediment.</title>
        <authorList>
            <person name="Youngblut N.D."/>
            <person name="Wirth J.S."/>
            <person name="Henriksen J.R."/>
            <person name="Smith M."/>
            <person name="Simon H."/>
            <person name="Metcalf W.W."/>
            <person name="Whitaker R.J."/>
        </authorList>
    </citation>
    <scope>NUCLEOTIDE SEQUENCE [LARGE SCALE GENOMIC DNA]</scope>
    <source>
        <strain evidence="3 9">1.F.A.1A.3</strain>
        <strain evidence="4 11">1.F.A.1B.3</strain>
        <strain evidence="5 7">1.F.A.1B.4</strain>
        <strain evidence="6 10">1.F.A.2.8</strain>
        <strain evidence="2 8">3.H.A.2.1</strain>
    </source>
</reference>
<evidence type="ECO:0000313" key="7">
    <source>
        <dbReference type="Proteomes" id="UP000033987"/>
    </source>
</evidence>
<evidence type="ECO:0000256" key="1">
    <source>
        <dbReference type="SAM" id="Phobius"/>
    </source>
</evidence>
<accession>A0A0F8LNN1</accession>
<evidence type="ECO:0000313" key="11">
    <source>
        <dbReference type="Proteomes" id="UP000034733"/>
    </source>
</evidence>
<evidence type="ECO:0000313" key="2">
    <source>
        <dbReference type="EMBL" id="KKG74939.1"/>
    </source>
</evidence>
<dbReference type="Proteomes" id="UP000034733">
    <property type="component" value="Unassembled WGS sequence"/>
</dbReference>
<dbReference type="EMBL" id="JJPO01000043">
    <property type="protein sequence ID" value="KKG74939.1"/>
    <property type="molecule type" value="Genomic_DNA"/>
</dbReference>
<dbReference type="Proteomes" id="UP000034064">
    <property type="component" value="Unassembled WGS sequence"/>
</dbReference>
<dbReference type="EMBL" id="JJQA01000030">
    <property type="protein sequence ID" value="KKH19234.1"/>
    <property type="molecule type" value="Genomic_DNA"/>
</dbReference>
<name>A0A0F8LNN1_METMZ</name>
<dbReference type="GeneID" id="1480542"/>
<dbReference type="EMBL" id="JJQB01000077">
    <property type="protein sequence ID" value="KKH19785.1"/>
    <property type="molecule type" value="Genomic_DNA"/>
</dbReference>
<keyword evidence="1" id="KW-1133">Transmembrane helix</keyword>
<feature type="transmembrane region" description="Helical" evidence="1">
    <location>
        <begin position="118"/>
        <end position="136"/>
    </location>
</feature>
<evidence type="ECO:0000313" key="6">
    <source>
        <dbReference type="EMBL" id="KKH28113.1"/>
    </source>
</evidence>
<comment type="caution">
    <text evidence="6">The sequence shown here is derived from an EMBL/GenBank/DDBJ whole genome shotgun (WGS) entry which is preliminary data.</text>
</comment>
<evidence type="ECO:0000313" key="5">
    <source>
        <dbReference type="EMBL" id="KKH23546.1"/>
    </source>
</evidence>
<dbReference type="RefSeq" id="WP_048040153.1">
    <property type="nucleotide sequence ID" value="NZ_CP117032.1"/>
</dbReference>
<keyword evidence="1" id="KW-0812">Transmembrane</keyword>
<dbReference type="EMBL" id="JJQC01000041">
    <property type="protein sequence ID" value="KKH23546.1"/>
    <property type="molecule type" value="Genomic_DNA"/>
</dbReference>
<protein>
    <submittedName>
        <fullName evidence="6">Uncharacterized protein</fullName>
    </submittedName>
</protein>
<evidence type="ECO:0000313" key="8">
    <source>
        <dbReference type="Proteomes" id="UP000034001"/>
    </source>
</evidence>
<dbReference type="InterPro" id="IPR048118">
    <property type="entry name" value="KwaA"/>
</dbReference>